<dbReference type="GO" id="GO:0008198">
    <property type="term" value="F:ferrous iron binding"/>
    <property type="evidence" value="ECO:0007669"/>
    <property type="project" value="TreeGrafter"/>
</dbReference>
<feature type="binding site" evidence="15">
    <location>
        <position position="134"/>
    </location>
    <ligand>
        <name>Fe cation</name>
        <dbReference type="ChEBI" id="CHEBI:24875"/>
        <note>catalytic</note>
    </ligand>
</feature>
<organism evidence="17">
    <name type="scientific">Rhodopseudomonas palustris (strain BisB18)</name>
    <dbReference type="NCBI Taxonomy" id="316056"/>
    <lineage>
        <taxon>Bacteria</taxon>
        <taxon>Pseudomonadati</taxon>
        <taxon>Pseudomonadota</taxon>
        <taxon>Alphaproteobacteria</taxon>
        <taxon>Hyphomicrobiales</taxon>
        <taxon>Nitrobacteraceae</taxon>
        <taxon>Rhodopseudomonas</taxon>
    </lineage>
</organism>
<dbReference type="STRING" id="316056.RPC_1690"/>
<accession>Q218D7</accession>
<keyword evidence="7" id="KW-0234">DNA repair</keyword>
<feature type="binding site" evidence="14">
    <location>
        <position position="72"/>
    </location>
    <ligand>
        <name>substrate</name>
    </ligand>
</feature>
<evidence type="ECO:0000256" key="1">
    <source>
        <dbReference type="ARBA" id="ARBA00007879"/>
    </source>
</evidence>
<protein>
    <recommendedName>
        <fullName evidence="11">Alpha-ketoglutarate-dependent dioxygenase AlkB</fullName>
        <ecNumber evidence="10">1.14.11.33</ecNumber>
    </recommendedName>
    <alternativeName>
        <fullName evidence="12">Alkylated DNA repair protein AlkB</fullName>
    </alternativeName>
    <alternativeName>
        <fullName evidence="13">DNA oxidative demethylase AlkB</fullName>
    </alternativeName>
</protein>
<dbReference type="GO" id="GO:0006281">
    <property type="term" value="P:DNA repair"/>
    <property type="evidence" value="ECO:0007669"/>
    <property type="project" value="UniProtKB-KW"/>
</dbReference>
<dbReference type="InterPro" id="IPR004574">
    <property type="entry name" value="Alkb"/>
</dbReference>
<evidence type="ECO:0000256" key="14">
    <source>
        <dbReference type="PIRSR" id="PIRSR604574-1"/>
    </source>
</evidence>
<reference evidence="17" key="1">
    <citation type="submission" date="2006-03" db="EMBL/GenBank/DDBJ databases">
        <title>Complete sequence of Rhodopseudomonas palustris BisB18.</title>
        <authorList>
            <consortium name="US DOE Joint Genome Institute"/>
            <person name="Copeland A."/>
            <person name="Lucas S."/>
            <person name="Lapidus A."/>
            <person name="Barry K."/>
            <person name="Detter J.C."/>
            <person name="Glavina del Rio T."/>
            <person name="Hammon N."/>
            <person name="Israni S."/>
            <person name="Dalin E."/>
            <person name="Tice H."/>
            <person name="Pitluck S."/>
            <person name="Chain P."/>
            <person name="Malfatti S."/>
            <person name="Shin M."/>
            <person name="Vergez L."/>
            <person name="Schmutz J."/>
            <person name="Larimer F."/>
            <person name="Land M."/>
            <person name="Hauser L."/>
            <person name="Pelletier D.A."/>
            <person name="Kyrpides N."/>
            <person name="Anderson I."/>
            <person name="Oda Y."/>
            <person name="Harwood C.S."/>
            <person name="Richardson P."/>
        </authorList>
    </citation>
    <scope>NUCLEOTIDE SEQUENCE [LARGE SCALE GENOMIC DNA]</scope>
    <source>
        <strain evidence="17">BisB18</strain>
    </source>
</reference>
<keyword evidence="4 17" id="KW-0223">Dioxygenase</keyword>
<dbReference type="eggNOG" id="COG3145">
    <property type="taxonomic scope" value="Bacteria"/>
</dbReference>
<evidence type="ECO:0000256" key="11">
    <source>
        <dbReference type="ARBA" id="ARBA00072243"/>
    </source>
</evidence>
<evidence type="ECO:0000256" key="7">
    <source>
        <dbReference type="ARBA" id="ARBA00023204"/>
    </source>
</evidence>
<comment type="similarity">
    <text evidence="1">Belongs to the alkB family.</text>
</comment>
<evidence type="ECO:0000313" key="17">
    <source>
        <dbReference type="EMBL" id="ABD87249.1"/>
    </source>
</evidence>
<comment type="catalytic activity">
    <reaction evidence="8">
        <text>a methylated nucleobase within DNA + 2-oxoglutarate + O2 = a nucleobase within DNA + formaldehyde + succinate + CO2</text>
        <dbReference type="Rhea" id="RHEA:30299"/>
        <dbReference type="Rhea" id="RHEA-COMP:12192"/>
        <dbReference type="Rhea" id="RHEA-COMP:12193"/>
        <dbReference type="ChEBI" id="CHEBI:15379"/>
        <dbReference type="ChEBI" id="CHEBI:16526"/>
        <dbReference type="ChEBI" id="CHEBI:16810"/>
        <dbReference type="ChEBI" id="CHEBI:16842"/>
        <dbReference type="ChEBI" id="CHEBI:30031"/>
        <dbReference type="ChEBI" id="CHEBI:32875"/>
        <dbReference type="ChEBI" id="CHEBI:64428"/>
        <dbReference type="EC" id="1.14.11.33"/>
    </reaction>
</comment>
<name>Q218D7_RHOPB</name>
<evidence type="ECO:0000256" key="2">
    <source>
        <dbReference type="ARBA" id="ARBA00022723"/>
    </source>
</evidence>
<dbReference type="PANTHER" id="PTHR16557">
    <property type="entry name" value="ALKYLATED DNA REPAIR PROTEIN ALKB-RELATED"/>
    <property type="match status" value="1"/>
</dbReference>
<keyword evidence="3" id="KW-0227">DNA damage</keyword>
<dbReference type="GO" id="GO:0035516">
    <property type="term" value="F:broad specificity oxidative DNA demethylase activity"/>
    <property type="evidence" value="ECO:0007669"/>
    <property type="project" value="UniProtKB-EC"/>
</dbReference>
<dbReference type="PROSITE" id="PS51471">
    <property type="entry name" value="FE2OG_OXY"/>
    <property type="match status" value="1"/>
</dbReference>
<evidence type="ECO:0000256" key="4">
    <source>
        <dbReference type="ARBA" id="ARBA00022964"/>
    </source>
</evidence>
<evidence type="ECO:0000256" key="10">
    <source>
        <dbReference type="ARBA" id="ARBA00066725"/>
    </source>
</evidence>
<dbReference type="InterPro" id="IPR027450">
    <property type="entry name" value="AlkB-like"/>
</dbReference>
<feature type="binding site" evidence="14">
    <location>
        <begin position="123"/>
        <end position="125"/>
    </location>
    <ligand>
        <name>2-oxoglutarate</name>
        <dbReference type="ChEBI" id="CHEBI:16810"/>
    </ligand>
</feature>
<dbReference type="HOGENOM" id="CLU_039677_1_1_5"/>
<dbReference type="SUPFAM" id="SSF51197">
    <property type="entry name" value="Clavaminate synthase-like"/>
    <property type="match status" value="1"/>
</dbReference>
<dbReference type="RefSeq" id="WP_011472153.1">
    <property type="nucleotide sequence ID" value="NC_007925.1"/>
</dbReference>
<evidence type="ECO:0000256" key="13">
    <source>
        <dbReference type="ARBA" id="ARBA00082512"/>
    </source>
</evidence>
<feature type="binding site" evidence="15">
    <location>
        <position position="136"/>
    </location>
    <ligand>
        <name>Fe cation</name>
        <dbReference type="ChEBI" id="CHEBI:24875"/>
        <note>catalytic</note>
    </ligand>
</feature>
<dbReference type="KEGG" id="rpc:RPC_1690"/>
<evidence type="ECO:0000256" key="9">
    <source>
        <dbReference type="ARBA" id="ARBA00055649"/>
    </source>
</evidence>
<dbReference type="GO" id="GO:0005737">
    <property type="term" value="C:cytoplasm"/>
    <property type="evidence" value="ECO:0007669"/>
    <property type="project" value="TreeGrafter"/>
</dbReference>
<dbReference type="PANTHER" id="PTHR16557:SF2">
    <property type="entry name" value="NUCLEIC ACID DIOXYGENASE ALKBH1"/>
    <property type="match status" value="1"/>
</dbReference>
<comment type="function">
    <text evidence="9">Dioxygenase that repairs alkylated DNA and RNA containing 3-methylcytosine or 1-methyladenine by oxidative demethylation. Has highest activity towards 3-methylcytosine. Has lower activity towards alkylated DNA containing ethenoadenine, and no detectable activity towards 1-methylguanine or 3-methylthymine. Accepts double-stranded and single-stranded substrates. Requires molecular oxygen, alpha-ketoglutarate and iron. Provides extensive resistance to alkylating agents such as MMS and DMS (SN2 agents), but not to MMNG and MNU (SN1 agents).</text>
</comment>
<feature type="domain" description="Fe2OG dioxygenase" evidence="16">
    <location>
        <begin position="116"/>
        <end position="216"/>
    </location>
</feature>
<evidence type="ECO:0000256" key="8">
    <source>
        <dbReference type="ARBA" id="ARBA00050106"/>
    </source>
</evidence>
<feature type="binding site" evidence="14">
    <location>
        <begin position="207"/>
        <end position="213"/>
    </location>
    <ligand>
        <name>2-oxoglutarate</name>
        <dbReference type="ChEBI" id="CHEBI:16810"/>
    </ligand>
</feature>
<dbReference type="OrthoDB" id="9796932at2"/>
<keyword evidence="5 17" id="KW-0560">Oxidoreductase</keyword>
<dbReference type="Pfam" id="PF13532">
    <property type="entry name" value="2OG-FeII_Oxy_2"/>
    <property type="match status" value="1"/>
</dbReference>
<dbReference type="AlphaFoldDB" id="Q218D7"/>
<dbReference type="EC" id="1.14.11.33" evidence="10"/>
<dbReference type="InterPro" id="IPR037151">
    <property type="entry name" value="AlkB-like_sf"/>
</dbReference>
<feature type="binding site" evidence="14">
    <location>
        <position position="138"/>
    </location>
    <ligand>
        <name>substrate</name>
    </ligand>
</feature>
<dbReference type="GO" id="GO:0035513">
    <property type="term" value="P:oxidative RNA demethylation"/>
    <property type="evidence" value="ECO:0007669"/>
    <property type="project" value="TreeGrafter"/>
</dbReference>
<dbReference type="GO" id="GO:0035515">
    <property type="term" value="F:oxidative RNA demethylase activity"/>
    <property type="evidence" value="ECO:0007669"/>
    <property type="project" value="TreeGrafter"/>
</dbReference>
<keyword evidence="6 15" id="KW-0408">Iron</keyword>
<dbReference type="NCBIfam" id="NF011930">
    <property type="entry name" value="PRK15401.1"/>
    <property type="match status" value="1"/>
</dbReference>
<proteinExistence type="inferred from homology"/>
<gene>
    <name evidence="17" type="ordered locus">RPC_1690</name>
</gene>
<dbReference type="Gene3D" id="2.60.120.590">
    <property type="entry name" value="Alpha-ketoglutarate-dependent dioxygenase AlkB-like"/>
    <property type="match status" value="1"/>
</dbReference>
<evidence type="ECO:0000259" key="16">
    <source>
        <dbReference type="PROSITE" id="PS51471"/>
    </source>
</evidence>
<comment type="cofactor">
    <cofactor evidence="15">
        <name>Fe(2+)</name>
        <dbReference type="ChEBI" id="CHEBI:29033"/>
    </cofactor>
    <text evidence="15">Binds 1 Fe(2+) ion per subunit.</text>
</comment>
<feature type="binding site" evidence="15">
    <location>
        <position position="190"/>
    </location>
    <ligand>
        <name>Fe cation</name>
        <dbReference type="ChEBI" id="CHEBI:24875"/>
        <note>catalytic</note>
    </ligand>
</feature>
<keyword evidence="2 15" id="KW-0479">Metal-binding</keyword>
<sequence length="216" mass="23288">MGGDLFEAIDPRPARQPIAEGATLLRGFALADERELIAALRAILAEAPFRQMITPGGHTMSVAMSNCGAVGWVTDRKGYRYDAIDPDSGRPWPPMPAVLMDLAVRAASEAGFANFHPDACLINRYVPGAKMSLHQDKDEADFTAPIVSVSLGLPAVFMFGGAKRSDKPQRFALEHGDVVAWGGAARLAFHGVAALKDGEHPLLGRQRINLTFRKAR</sequence>
<dbReference type="InterPro" id="IPR005123">
    <property type="entry name" value="Oxoglu/Fe-dep_dioxygenase_dom"/>
</dbReference>
<evidence type="ECO:0000256" key="3">
    <source>
        <dbReference type="ARBA" id="ARBA00022763"/>
    </source>
</evidence>
<feature type="binding site" evidence="14">
    <location>
        <position position="164"/>
    </location>
    <ligand>
        <name>substrate</name>
    </ligand>
</feature>
<evidence type="ECO:0000256" key="15">
    <source>
        <dbReference type="PIRSR" id="PIRSR604574-2"/>
    </source>
</evidence>
<evidence type="ECO:0000256" key="12">
    <source>
        <dbReference type="ARBA" id="ARBA00080712"/>
    </source>
</evidence>
<evidence type="ECO:0000256" key="5">
    <source>
        <dbReference type="ARBA" id="ARBA00023002"/>
    </source>
</evidence>
<dbReference type="FunFam" id="2.60.120.590:FF:000005">
    <property type="entry name" value="Alpha-ketoglutarate-dependent dioxygenase AlkB"/>
    <property type="match status" value="1"/>
</dbReference>
<evidence type="ECO:0000256" key="6">
    <source>
        <dbReference type="ARBA" id="ARBA00023004"/>
    </source>
</evidence>
<feature type="binding site" evidence="14">
    <location>
        <begin position="79"/>
        <end position="81"/>
    </location>
    <ligand>
        <name>substrate</name>
    </ligand>
</feature>
<dbReference type="EMBL" id="CP000301">
    <property type="protein sequence ID" value="ABD87249.1"/>
    <property type="molecule type" value="Genomic_DNA"/>
</dbReference>